<sequence>MISVKKYQPEYADGWNNFVENSKNGIFLFHRKYMEYHQHRFEDASLIFYKKNKVVAVFPANVMGNVVYSHQGLTFGGLILAKKITTPEVFEVYNLLKKQYQSLSFEKIIYKKIPTIFSEIASEEDLYAMFLDDAVLFRRDLSSVINLQNAINFSETKKQNVRKGKAKKLQVREIFEANLFWELLEKTLQKFDVKPVHTLQEIDYLRSSFPENIKFFGVYDSEKLLAGTVIYQFKNVVHTQYMASSVEGKKIGALDYLIFELLKKYADSEKYFSFGISTENNGRDLNEGLLLQKEMFGARALVLDHYEINLISKR</sequence>
<proteinExistence type="predicted"/>
<evidence type="ECO:0000313" key="1">
    <source>
        <dbReference type="EMBL" id="NBL64810.1"/>
    </source>
</evidence>
<keyword evidence="2" id="KW-1185">Reference proteome</keyword>
<dbReference type="InterPro" id="IPR016181">
    <property type="entry name" value="Acyl_CoA_acyltransferase"/>
</dbReference>
<dbReference type="RefSeq" id="WP_166536638.1">
    <property type="nucleotide sequence ID" value="NZ_JAABLM010000006.1"/>
</dbReference>
<dbReference type="SUPFAM" id="SSF55729">
    <property type="entry name" value="Acyl-CoA N-acyltransferases (Nat)"/>
    <property type="match status" value="1"/>
</dbReference>
<dbReference type="Proteomes" id="UP000798602">
    <property type="component" value="Unassembled WGS sequence"/>
</dbReference>
<protein>
    <submittedName>
        <fullName evidence="1">GNAT family N-acetyltransferase</fullName>
    </submittedName>
</protein>
<evidence type="ECO:0000313" key="2">
    <source>
        <dbReference type="Proteomes" id="UP000798602"/>
    </source>
</evidence>
<accession>A0ABW9Z7H6</accession>
<comment type="caution">
    <text evidence="1">The sequence shown here is derived from an EMBL/GenBank/DDBJ whole genome shotgun (WGS) entry which is preliminary data.</text>
</comment>
<gene>
    <name evidence="1" type="ORF">GV828_06305</name>
</gene>
<dbReference type="EMBL" id="JAABLM010000006">
    <property type="protein sequence ID" value="NBL64810.1"/>
    <property type="molecule type" value="Genomic_DNA"/>
</dbReference>
<reference evidence="2" key="1">
    <citation type="submission" date="2020-01" db="EMBL/GenBank/DDBJ databases">
        <title>Sphingomonas sp. strain CSW-10.</title>
        <authorList>
            <person name="Chen W.-M."/>
        </authorList>
    </citation>
    <scope>NUCLEOTIDE SEQUENCE [LARGE SCALE GENOMIC DNA]</scope>
    <source>
        <strain evidence="2">NST-5</strain>
    </source>
</reference>
<name>A0ABW9Z7H6_9FLAO</name>
<dbReference type="Gene3D" id="3.40.630.30">
    <property type="match status" value="1"/>
</dbReference>
<organism evidence="1 2">
    <name type="scientific">Flavobacterium ichthyis</name>
    <dbReference type="NCBI Taxonomy" id="2698827"/>
    <lineage>
        <taxon>Bacteria</taxon>
        <taxon>Pseudomonadati</taxon>
        <taxon>Bacteroidota</taxon>
        <taxon>Flavobacteriia</taxon>
        <taxon>Flavobacteriales</taxon>
        <taxon>Flavobacteriaceae</taxon>
        <taxon>Flavobacterium</taxon>
    </lineage>
</organism>